<proteinExistence type="predicted"/>
<sequence length="212" mass="23603">MVANMILKLQFYPSRTEKGEVPTYIQGYGMSESTTVGTRGFNTRDVHNYTSAGLLAPNMEAKVVDWVTEYLNNVEATSSTIDKDGWLHTGDIVYFNKDGYLHIIVDRVKEIIKYKGFQIAPADLEDVLVSHPAILDVAVTGSRDEEAGEVPVAFVVMRPGAEVSESSIIDFVAKQVAPYKKVKRVMFTNAIPRSAAGKILLRQLKEKLYSRL</sequence>
<organism evidence="1 2">
    <name type="scientific">Arctium lappa</name>
    <name type="common">Greater burdock</name>
    <name type="synonym">Lappa major</name>
    <dbReference type="NCBI Taxonomy" id="4217"/>
    <lineage>
        <taxon>Eukaryota</taxon>
        <taxon>Viridiplantae</taxon>
        <taxon>Streptophyta</taxon>
        <taxon>Embryophyta</taxon>
        <taxon>Tracheophyta</taxon>
        <taxon>Spermatophyta</taxon>
        <taxon>Magnoliopsida</taxon>
        <taxon>eudicotyledons</taxon>
        <taxon>Gunneridae</taxon>
        <taxon>Pentapetalae</taxon>
        <taxon>asterids</taxon>
        <taxon>campanulids</taxon>
        <taxon>Asterales</taxon>
        <taxon>Asteraceae</taxon>
        <taxon>Carduoideae</taxon>
        <taxon>Cardueae</taxon>
        <taxon>Arctiinae</taxon>
        <taxon>Arctium</taxon>
    </lineage>
</organism>
<evidence type="ECO:0000313" key="2">
    <source>
        <dbReference type="Proteomes" id="UP001055879"/>
    </source>
</evidence>
<reference evidence="1 2" key="2">
    <citation type="journal article" date="2022" name="Mol. Ecol. Resour.">
        <title>The genomes of chicory, endive, great burdock and yacon provide insights into Asteraceae paleo-polyploidization history and plant inulin production.</title>
        <authorList>
            <person name="Fan W."/>
            <person name="Wang S."/>
            <person name="Wang H."/>
            <person name="Wang A."/>
            <person name="Jiang F."/>
            <person name="Liu H."/>
            <person name="Zhao H."/>
            <person name="Xu D."/>
            <person name="Zhang Y."/>
        </authorList>
    </citation>
    <scope>NUCLEOTIDE SEQUENCE [LARGE SCALE GENOMIC DNA]</scope>
    <source>
        <strain evidence="2">cv. Niubang</strain>
    </source>
</reference>
<comment type="caution">
    <text evidence="1">The sequence shown here is derived from an EMBL/GenBank/DDBJ whole genome shotgun (WGS) entry which is preliminary data.</text>
</comment>
<name>A0ACB8Z3A3_ARCLA</name>
<keyword evidence="2" id="KW-1185">Reference proteome</keyword>
<accession>A0ACB8Z3A3</accession>
<dbReference type="EMBL" id="CM042057">
    <property type="protein sequence ID" value="KAI3692195.1"/>
    <property type="molecule type" value="Genomic_DNA"/>
</dbReference>
<evidence type="ECO:0000313" key="1">
    <source>
        <dbReference type="EMBL" id="KAI3692195.1"/>
    </source>
</evidence>
<dbReference type="Proteomes" id="UP001055879">
    <property type="component" value="Linkage Group LG11"/>
</dbReference>
<gene>
    <name evidence="1" type="ORF">L6452_32006</name>
</gene>
<protein>
    <submittedName>
        <fullName evidence="1">Uncharacterized protein</fullName>
    </submittedName>
</protein>
<reference evidence="2" key="1">
    <citation type="journal article" date="2022" name="Mol. Ecol. Resour.">
        <title>The genomes of chicory, endive, great burdock and yacon provide insights into Asteraceae palaeo-polyploidization history and plant inulin production.</title>
        <authorList>
            <person name="Fan W."/>
            <person name="Wang S."/>
            <person name="Wang H."/>
            <person name="Wang A."/>
            <person name="Jiang F."/>
            <person name="Liu H."/>
            <person name="Zhao H."/>
            <person name="Xu D."/>
            <person name="Zhang Y."/>
        </authorList>
    </citation>
    <scope>NUCLEOTIDE SEQUENCE [LARGE SCALE GENOMIC DNA]</scope>
    <source>
        <strain evidence="2">cv. Niubang</strain>
    </source>
</reference>